<accession>A0AA88A8V6</accession>
<dbReference type="Gramene" id="FCD_00011885-RA">
    <property type="protein sequence ID" value="FCD_00011885-RA:cds"/>
    <property type="gene ID" value="FCD_00011885"/>
</dbReference>
<organism evidence="1 2">
    <name type="scientific">Ficus carica</name>
    <name type="common">Common fig</name>
    <dbReference type="NCBI Taxonomy" id="3494"/>
    <lineage>
        <taxon>Eukaryota</taxon>
        <taxon>Viridiplantae</taxon>
        <taxon>Streptophyta</taxon>
        <taxon>Embryophyta</taxon>
        <taxon>Tracheophyta</taxon>
        <taxon>Spermatophyta</taxon>
        <taxon>Magnoliopsida</taxon>
        <taxon>eudicotyledons</taxon>
        <taxon>Gunneridae</taxon>
        <taxon>Pentapetalae</taxon>
        <taxon>rosids</taxon>
        <taxon>fabids</taxon>
        <taxon>Rosales</taxon>
        <taxon>Moraceae</taxon>
        <taxon>Ficeae</taxon>
        <taxon>Ficus</taxon>
    </lineage>
</organism>
<comment type="caution">
    <text evidence="1">The sequence shown here is derived from an EMBL/GenBank/DDBJ whole genome shotgun (WGS) entry which is preliminary data.</text>
</comment>
<dbReference type="EMBL" id="BTGU01000027">
    <property type="protein sequence ID" value="GMN48064.1"/>
    <property type="molecule type" value="Genomic_DNA"/>
</dbReference>
<reference evidence="1" key="1">
    <citation type="submission" date="2023-07" db="EMBL/GenBank/DDBJ databases">
        <title>draft genome sequence of fig (Ficus carica).</title>
        <authorList>
            <person name="Takahashi T."/>
            <person name="Nishimura K."/>
        </authorList>
    </citation>
    <scope>NUCLEOTIDE SEQUENCE</scope>
</reference>
<evidence type="ECO:0000313" key="2">
    <source>
        <dbReference type="Proteomes" id="UP001187192"/>
    </source>
</evidence>
<dbReference type="AlphaFoldDB" id="A0AA88A8V6"/>
<gene>
    <name evidence="1" type="ORF">TIFTF001_017241</name>
</gene>
<keyword evidence="2" id="KW-1185">Reference proteome</keyword>
<name>A0AA88A8V6_FICCA</name>
<protein>
    <submittedName>
        <fullName evidence="1">Uncharacterized protein</fullName>
    </submittedName>
</protein>
<dbReference type="Proteomes" id="UP001187192">
    <property type="component" value="Unassembled WGS sequence"/>
</dbReference>
<sequence>MGGERSASDLQGARFNDDKRVGKGVAITEDLEEKFGRSALGATIMLEQGRVAG</sequence>
<evidence type="ECO:0000313" key="1">
    <source>
        <dbReference type="EMBL" id="GMN48064.1"/>
    </source>
</evidence>
<proteinExistence type="predicted"/>